<protein>
    <submittedName>
        <fullName evidence="1">Uncharacterized protein</fullName>
    </submittedName>
</protein>
<evidence type="ECO:0000313" key="2">
    <source>
        <dbReference type="Proteomes" id="UP000237000"/>
    </source>
</evidence>
<reference evidence="2" key="1">
    <citation type="submission" date="2016-06" db="EMBL/GenBank/DDBJ databases">
        <title>Parallel loss of symbiosis genes in relatives of nitrogen-fixing non-legume Parasponia.</title>
        <authorList>
            <person name="Van Velzen R."/>
            <person name="Holmer R."/>
            <person name="Bu F."/>
            <person name="Rutten L."/>
            <person name="Van Zeijl A."/>
            <person name="Liu W."/>
            <person name="Santuari L."/>
            <person name="Cao Q."/>
            <person name="Sharma T."/>
            <person name="Shen D."/>
            <person name="Roswanjaya Y."/>
            <person name="Wardhani T."/>
            <person name="Kalhor M.S."/>
            <person name="Jansen J."/>
            <person name="Van den Hoogen J."/>
            <person name="Gungor B."/>
            <person name="Hartog M."/>
            <person name="Hontelez J."/>
            <person name="Verver J."/>
            <person name="Yang W.-C."/>
            <person name="Schijlen E."/>
            <person name="Repin R."/>
            <person name="Schilthuizen M."/>
            <person name="Schranz E."/>
            <person name="Heidstra R."/>
            <person name="Miyata K."/>
            <person name="Fedorova E."/>
            <person name="Kohlen W."/>
            <person name="Bisseling T."/>
            <person name="Smit S."/>
            <person name="Geurts R."/>
        </authorList>
    </citation>
    <scope>NUCLEOTIDE SEQUENCE [LARGE SCALE GENOMIC DNA]</scope>
    <source>
        <strain evidence="2">cv. RG33-2</strain>
    </source>
</reference>
<accession>A0A2P5B984</accession>
<dbReference type="AlphaFoldDB" id="A0A2P5B984"/>
<dbReference type="InParanoid" id="A0A2P5B984"/>
<keyword evidence="2" id="KW-1185">Reference proteome</keyword>
<organism evidence="1 2">
    <name type="scientific">Trema orientale</name>
    <name type="common">Charcoal tree</name>
    <name type="synonym">Celtis orientalis</name>
    <dbReference type="NCBI Taxonomy" id="63057"/>
    <lineage>
        <taxon>Eukaryota</taxon>
        <taxon>Viridiplantae</taxon>
        <taxon>Streptophyta</taxon>
        <taxon>Embryophyta</taxon>
        <taxon>Tracheophyta</taxon>
        <taxon>Spermatophyta</taxon>
        <taxon>Magnoliopsida</taxon>
        <taxon>eudicotyledons</taxon>
        <taxon>Gunneridae</taxon>
        <taxon>Pentapetalae</taxon>
        <taxon>rosids</taxon>
        <taxon>fabids</taxon>
        <taxon>Rosales</taxon>
        <taxon>Cannabaceae</taxon>
        <taxon>Trema</taxon>
    </lineage>
</organism>
<dbReference type="OrthoDB" id="10285908at2759"/>
<dbReference type="Proteomes" id="UP000237000">
    <property type="component" value="Unassembled WGS sequence"/>
</dbReference>
<sequence>MDYAVSTKVFIGSIPSLTINQNKRALNMHEVKDVMMNHKRVQTKSLDDPVRRTEVTRITKTRILKYIDRNRKASRKK</sequence>
<comment type="caution">
    <text evidence="1">The sequence shown here is derived from an EMBL/GenBank/DDBJ whole genome shotgun (WGS) entry which is preliminary data.</text>
</comment>
<evidence type="ECO:0000313" key="1">
    <source>
        <dbReference type="EMBL" id="PON45324.1"/>
    </source>
</evidence>
<gene>
    <name evidence="1" type="ORF">TorRG33x02_329090</name>
</gene>
<proteinExistence type="predicted"/>
<dbReference type="EMBL" id="JXTC01000576">
    <property type="protein sequence ID" value="PON45324.1"/>
    <property type="molecule type" value="Genomic_DNA"/>
</dbReference>
<name>A0A2P5B984_TREOI</name>